<reference evidence="5" key="1">
    <citation type="submission" date="2023-01" db="EMBL/GenBank/DDBJ databases">
        <title>Complete genome sequence of Planctobacterium marinum strain Dej080120_11.</title>
        <authorList>
            <person name="Ueki S."/>
            <person name="Maruyama F."/>
        </authorList>
    </citation>
    <scope>NUCLEOTIDE SEQUENCE</scope>
    <source>
        <strain evidence="5">Dej080120_11</strain>
    </source>
</reference>
<dbReference type="InterPro" id="IPR046532">
    <property type="entry name" value="DUF6597"/>
</dbReference>
<dbReference type="GO" id="GO:0003700">
    <property type="term" value="F:DNA-binding transcription factor activity"/>
    <property type="evidence" value="ECO:0007669"/>
    <property type="project" value="InterPro"/>
</dbReference>
<gene>
    <name evidence="5" type="ORF">MACH26_29610</name>
</gene>
<dbReference type="SMART" id="SM00342">
    <property type="entry name" value="HTH_ARAC"/>
    <property type="match status" value="1"/>
</dbReference>
<dbReference type="Pfam" id="PF20240">
    <property type="entry name" value="DUF6597"/>
    <property type="match status" value="1"/>
</dbReference>
<dbReference type="InterPro" id="IPR009057">
    <property type="entry name" value="Homeodomain-like_sf"/>
</dbReference>
<accession>A0AA48I7L1</accession>
<dbReference type="Gene3D" id="1.10.10.60">
    <property type="entry name" value="Homeodomain-like"/>
    <property type="match status" value="1"/>
</dbReference>
<protein>
    <recommendedName>
        <fullName evidence="4">HTH araC/xylS-type domain-containing protein</fullName>
    </recommendedName>
</protein>
<dbReference type="RefSeq" id="WP_338293450.1">
    <property type="nucleotide sequence ID" value="NZ_AP027272.1"/>
</dbReference>
<name>A0AA48I7L1_9ALTE</name>
<keyword evidence="2" id="KW-0238">DNA-binding</keyword>
<dbReference type="GO" id="GO:0043565">
    <property type="term" value="F:sequence-specific DNA binding"/>
    <property type="evidence" value="ECO:0007669"/>
    <property type="project" value="InterPro"/>
</dbReference>
<dbReference type="InterPro" id="IPR050204">
    <property type="entry name" value="AraC_XylS_family_regulators"/>
</dbReference>
<keyword evidence="1" id="KW-0805">Transcription regulation</keyword>
<evidence type="ECO:0000313" key="6">
    <source>
        <dbReference type="Proteomes" id="UP001333710"/>
    </source>
</evidence>
<dbReference type="Proteomes" id="UP001333710">
    <property type="component" value="Chromosome"/>
</dbReference>
<dbReference type="PANTHER" id="PTHR46796">
    <property type="entry name" value="HTH-TYPE TRANSCRIPTIONAL ACTIVATOR RHAS-RELATED"/>
    <property type="match status" value="1"/>
</dbReference>
<evidence type="ECO:0000256" key="3">
    <source>
        <dbReference type="ARBA" id="ARBA00023163"/>
    </source>
</evidence>
<sequence length="274" mass="30819">MIQQGLDIIPSANFARADITLLPPPEHLQQWVQCLWLKPPQKRSTAQRFTDKFYPDAGASISFEISTTNVRATFLHQAQVLTQSWTSEYGLLSVRLHPGAAGALLGLHIGDKSNLQLNLAESDFLHSYVAQKSQFMVLLDSLAEMDLVQGAKAVLAWLERLVTLNQVQENRLLPLLKLTSSNLLLPEQLAAQVGVSRRTLERRCKNGLGFTPLQLLSFSQIRRARQRLINTKDSLGEVALSCGYYDQAHFTNAFHKHTLETPQQYRLRKLSSDC</sequence>
<dbReference type="AlphaFoldDB" id="A0AA48I7L1"/>
<dbReference type="KEGG" id="pmaw:MACH26_29610"/>
<dbReference type="PANTHER" id="PTHR46796:SF13">
    <property type="entry name" value="HTH-TYPE TRANSCRIPTIONAL ACTIVATOR RHAS"/>
    <property type="match status" value="1"/>
</dbReference>
<proteinExistence type="predicted"/>
<dbReference type="PROSITE" id="PS01124">
    <property type="entry name" value="HTH_ARAC_FAMILY_2"/>
    <property type="match status" value="1"/>
</dbReference>
<dbReference type="Pfam" id="PF12833">
    <property type="entry name" value="HTH_18"/>
    <property type="match status" value="1"/>
</dbReference>
<evidence type="ECO:0000256" key="2">
    <source>
        <dbReference type="ARBA" id="ARBA00023125"/>
    </source>
</evidence>
<evidence type="ECO:0000259" key="4">
    <source>
        <dbReference type="PROSITE" id="PS01124"/>
    </source>
</evidence>
<organism evidence="5 6">
    <name type="scientific">Planctobacterium marinum</name>
    <dbReference type="NCBI Taxonomy" id="1631968"/>
    <lineage>
        <taxon>Bacteria</taxon>
        <taxon>Pseudomonadati</taxon>
        <taxon>Pseudomonadota</taxon>
        <taxon>Gammaproteobacteria</taxon>
        <taxon>Alteromonadales</taxon>
        <taxon>Alteromonadaceae</taxon>
        <taxon>Planctobacterium</taxon>
    </lineage>
</organism>
<dbReference type="InterPro" id="IPR018060">
    <property type="entry name" value="HTH_AraC"/>
</dbReference>
<dbReference type="EMBL" id="AP027272">
    <property type="protein sequence ID" value="BDX07440.1"/>
    <property type="molecule type" value="Genomic_DNA"/>
</dbReference>
<evidence type="ECO:0000256" key="1">
    <source>
        <dbReference type="ARBA" id="ARBA00023015"/>
    </source>
</evidence>
<evidence type="ECO:0000313" key="5">
    <source>
        <dbReference type="EMBL" id="BDX07440.1"/>
    </source>
</evidence>
<keyword evidence="3" id="KW-0804">Transcription</keyword>
<feature type="domain" description="HTH araC/xylS-type" evidence="4">
    <location>
        <begin position="170"/>
        <end position="268"/>
    </location>
</feature>
<keyword evidence="6" id="KW-1185">Reference proteome</keyword>
<dbReference type="SUPFAM" id="SSF46689">
    <property type="entry name" value="Homeodomain-like"/>
    <property type="match status" value="1"/>
</dbReference>